<feature type="compositionally biased region" description="Polar residues" evidence="7">
    <location>
        <begin position="57"/>
        <end position="73"/>
    </location>
</feature>
<dbReference type="FunFam" id="1.25.40.180:FF:000034">
    <property type="entry name" value="Eukaryotic translation initiation factor 4G"/>
    <property type="match status" value="1"/>
</dbReference>
<feature type="compositionally biased region" description="Basic and acidic residues" evidence="7">
    <location>
        <begin position="86"/>
        <end position="95"/>
    </location>
</feature>
<dbReference type="InterPro" id="IPR016024">
    <property type="entry name" value="ARM-type_fold"/>
</dbReference>
<evidence type="ECO:0000313" key="9">
    <source>
        <dbReference type="EMBL" id="KAL3624536.1"/>
    </source>
</evidence>
<feature type="compositionally biased region" description="Basic and acidic residues" evidence="7">
    <location>
        <begin position="784"/>
        <end position="795"/>
    </location>
</feature>
<feature type="compositionally biased region" description="Basic and acidic residues" evidence="7">
    <location>
        <begin position="568"/>
        <end position="581"/>
    </location>
</feature>
<gene>
    <name evidence="9" type="ORF">CASFOL_031204</name>
</gene>
<feature type="region of interest" description="Disordered" evidence="7">
    <location>
        <begin position="559"/>
        <end position="588"/>
    </location>
</feature>
<feature type="region of interest" description="Disordered" evidence="7">
    <location>
        <begin position="1234"/>
        <end position="1268"/>
    </location>
</feature>
<protein>
    <recommendedName>
        <fullName evidence="5">Eukaryotic translation initiation factor 4G</fullName>
    </recommendedName>
    <alternativeName>
        <fullName evidence="6">Protein synthesis initiation factor 4G</fullName>
    </alternativeName>
</protein>
<feature type="compositionally biased region" description="Polar residues" evidence="7">
    <location>
        <begin position="479"/>
        <end position="495"/>
    </location>
</feature>
<evidence type="ECO:0000256" key="4">
    <source>
        <dbReference type="ARBA" id="ARBA00022917"/>
    </source>
</evidence>
<accession>A0ABD3C5Z0</accession>
<evidence type="ECO:0000256" key="2">
    <source>
        <dbReference type="ARBA" id="ARBA00022540"/>
    </source>
</evidence>
<dbReference type="SMART" id="SM00543">
    <property type="entry name" value="MIF4G"/>
    <property type="match status" value="1"/>
</dbReference>
<dbReference type="GO" id="GO:0003743">
    <property type="term" value="F:translation initiation factor activity"/>
    <property type="evidence" value="ECO:0007669"/>
    <property type="project" value="UniProtKB-KW"/>
</dbReference>
<dbReference type="InterPro" id="IPR003890">
    <property type="entry name" value="MIF4G-like_typ-3"/>
</dbReference>
<feature type="region of interest" description="Disordered" evidence="7">
    <location>
        <begin position="1"/>
        <end position="239"/>
    </location>
</feature>
<evidence type="ECO:0000256" key="6">
    <source>
        <dbReference type="ARBA" id="ARBA00075135"/>
    </source>
</evidence>
<feature type="region of interest" description="Disordered" evidence="7">
    <location>
        <begin position="1081"/>
        <end position="1105"/>
    </location>
</feature>
<dbReference type="EMBL" id="JAVIJP010000053">
    <property type="protein sequence ID" value="KAL3624536.1"/>
    <property type="molecule type" value="Genomic_DNA"/>
</dbReference>
<evidence type="ECO:0000256" key="7">
    <source>
        <dbReference type="SAM" id="MobiDB-lite"/>
    </source>
</evidence>
<dbReference type="PANTHER" id="PTHR23253">
    <property type="entry name" value="EUKARYOTIC TRANSLATION INITIATION FACTOR 4 GAMMA"/>
    <property type="match status" value="1"/>
</dbReference>
<dbReference type="Pfam" id="PF02854">
    <property type="entry name" value="MIF4G"/>
    <property type="match status" value="1"/>
</dbReference>
<dbReference type="InterPro" id="IPR003891">
    <property type="entry name" value="Initiation_fac_eIF4g_MI"/>
</dbReference>
<feature type="domain" description="MI" evidence="8">
    <location>
        <begin position="1428"/>
        <end position="1552"/>
    </location>
</feature>
<keyword evidence="10" id="KW-1185">Reference proteome</keyword>
<dbReference type="GO" id="GO:0006417">
    <property type="term" value="P:regulation of translation"/>
    <property type="evidence" value="ECO:0007669"/>
    <property type="project" value="UniProtKB-KW"/>
</dbReference>
<proteinExistence type="inferred from homology"/>
<keyword evidence="4" id="KW-0648">Protein biosynthesis</keyword>
<comment type="caution">
    <text evidence="9">The sequence shown here is derived from an EMBL/GenBank/DDBJ whole genome shotgun (WGS) entry which is preliminary data.</text>
</comment>
<feature type="compositionally biased region" description="Basic and acidic residues" evidence="7">
    <location>
        <begin position="613"/>
        <end position="626"/>
    </location>
</feature>
<dbReference type="FunFam" id="1.25.40.180:FF:000024">
    <property type="entry name" value="Eukaryotic translation initiation factor 4G"/>
    <property type="match status" value="1"/>
</dbReference>
<feature type="region of interest" description="Disordered" evidence="7">
    <location>
        <begin position="606"/>
        <end position="626"/>
    </location>
</feature>
<evidence type="ECO:0000259" key="8">
    <source>
        <dbReference type="PROSITE" id="PS51366"/>
    </source>
</evidence>
<evidence type="ECO:0000256" key="1">
    <source>
        <dbReference type="ARBA" id="ARBA00005775"/>
    </source>
</evidence>
<dbReference type="Pfam" id="PF02847">
    <property type="entry name" value="MA3"/>
    <property type="match status" value="1"/>
</dbReference>
<dbReference type="SMART" id="SM00544">
    <property type="entry name" value="MA3"/>
    <property type="match status" value="1"/>
</dbReference>
<evidence type="ECO:0000256" key="5">
    <source>
        <dbReference type="ARBA" id="ARBA00067320"/>
    </source>
</evidence>
<dbReference type="PROSITE" id="PS51366">
    <property type="entry name" value="MI"/>
    <property type="match status" value="1"/>
</dbReference>
<reference evidence="10" key="1">
    <citation type="journal article" date="2024" name="IScience">
        <title>Strigolactones Initiate the Formation of Haustorium-like Structures in Castilleja.</title>
        <authorList>
            <person name="Buerger M."/>
            <person name="Peterson D."/>
            <person name="Chory J."/>
        </authorList>
    </citation>
    <scope>NUCLEOTIDE SEQUENCE [LARGE SCALE GENOMIC DNA]</scope>
</reference>
<feature type="compositionally biased region" description="Polar residues" evidence="7">
    <location>
        <begin position="21"/>
        <end position="30"/>
    </location>
</feature>
<dbReference type="PANTHER" id="PTHR23253:SF9">
    <property type="entry name" value="EUKARYOTIC TRANSLATION INITIATION FACTOR 4 GAMMA 2"/>
    <property type="match status" value="1"/>
</dbReference>
<feature type="region of interest" description="Disordered" evidence="7">
    <location>
        <begin position="838"/>
        <end position="881"/>
    </location>
</feature>
<dbReference type="Proteomes" id="UP001632038">
    <property type="component" value="Unassembled WGS sequence"/>
</dbReference>
<comment type="similarity">
    <text evidence="1">Belongs to the eukaryotic initiation factor 4G family.</text>
</comment>
<feature type="region of interest" description="Disordered" evidence="7">
    <location>
        <begin position="440"/>
        <end position="499"/>
    </location>
</feature>
<evidence type="ECO:0000256" key="3">
    <source>
        <dbReference type="ARBA" id="ARBA00022845"/>
    </source>
</evidence>
<name>A0ABD3C5Z0_9LAMI</name>
<organism evidence="9 10">
    <name type="scientific">Castilleja foliolosa</name>
    <dbReference type="NCBI Taxonomy" id="1961234"/>
    <lineage>
        <taxon>Eukaryota</taxon>
        <taxon>Viridiplantae</taxon>
        <taxon>Streptophyta</taxon>
        <taxon>Embryophyta</taxon>
        <taxon>Tracheophyta</taxon>
        <taxon>Spermatophyta</taxon>
        <taxon>Magnoliopsida</taxon>
        <taxon>eudicotyledons</taxon>
        <taxon>Gunneridae</taxon>
        <taxon>Pentapetalae</taxon>
        <taxon>asterids</taxon>
        <taxon>lamiids</taxon>
        <taxon>Lamiales</taxon>
        <taxon>Orobanchaceae</taxon>
        <taxon>Pedicularideae</taxon>
        <taxon>Castillejinae</taxon>
        <taxon>Castilleja</taxon>
    </lineage>
</organism>
<keyword evidence="2" id="KW-0396">Initiation factor</keyword>
<feature type="compositionally biased region" description="Basic and acidic residues" evidence="7">
    <location>
        <begin position="756"/>
        <end position="768"/>
    </location>
</feature>
<feature type="region of interest" description="Disordered" evidence="7">
    <location>
        <begin position="1357"/>
        <end position="1380"/>
    </location>
</feature>
<sequence>MSYNQSRAERGESVQYRKTGRSGSSNQQRNFPAGVPTKGGGGASSAPSNSGSRSFKKYNNTNGQGDSAANAVQNDPPLYQPAQRVPDVKPTEKITRAVPKAPSSNVPTPASTSSVPVANPENGVPTTPAKGDGSKSFALQFGSISPGLMNGVQIPARTNSAPPNLDEQKQEQVRRELLRTAPPMPVPSIPKHHLQKDDQNNTGEPQPVSKPKRDQKISAASPLQVTQIQKPAVHPIPGMPPMQMPFHQPQVPVQFGGPGPHIQSQPMSLPMQMQLPIGNPQIQQPMFITGLQPHPLQSQGIMHQGQNFNFSAPMSHQLPPQMGNMGINMGPPQFPQPQQAGKYGGGVVPRKTVKITHPDTHEELRLAGSSGPRSHPNVPLQSQPIASFSPPNRPMNFYPNSYTPGSVYFPAASSVSMNSNLVPPTSQPLRITKQVTVKAPAVSHVEKEPLPAKSSTVGKVESKEPVPVGPPKEVEPSSLTSLSQSTHDLGTSKSSAGEAKNVVTVSAPIKDKPKESVNTSQQLEAEAVKAKSTLPVTDLVSETDSKTLSSTVGTLSEVTSNLTSESAAEMKTDDISTKDMNSRQSEPEIQCLKSDKSNLETSMMSLSLESPEITDKKVEESPDQEVKTSIADKIVTADEKTVKKSDEVNKEPDHVLVLSHTEGALKPENDDNDNNNAVQVSSSSIVKDKVLLDANATKGAAPRGKKKKKDLYKKAEAAGASSDLYNAYKGPEEKKEPVTSAESTDTPAEVFNENVSSKEKPALGKVEPEDWEDAAENSPQLEASKNENRNSDRDGNGLTTKKYSRDFLLKFVDQCADLPEEFKIPPDVVDALMASRNFVRESHPSPGRNVDRPNSRSDRRSSGLGDEDKWNKSPGPLMSGRGDMSADVGYYAGNNVVGGFRPGQGGNYGVLRNPRAQAPAPYGSGILSGPMQFLGPQGGGPQRNNADSDRWQRATGFVKGYPQSPAPVIHRAEKKYEIGKVTDEEQAKQRQLKGILNKLTPQNFEKLFQQVKEVNIDNVVTLSGVISQIFDKALMEPTFCEMYADFCFHLAAVLPELSVDNEKITFKRLLLNKCQEEFERGEREEEEANKAEEEGECKQTPEEREEKRLRVRRRMLGNIRLIGELYKKRMLTERIMHECINKLLGQYQNPDEENIEALCKLMSTIGEMIDHPKAKDHMDAYFDIMTQLSNNMRLSSRVRFMLKDSIDLRRNKWQQRRKVEGPKKIEEVHRDAAQERHAQSSRLARVPSMGGSARRGPPMEFAPRGGGPSMMSSPGPHMGGGFRGGPSQARVGYGFSQDTRSDSFDNNRAMPVPLPQRPLGDENITLGPQGGLFKGMGFRGQQSTGGVHLADMPSHGDPRRVDPGQNGFNTPERVGYGPDSRFVSPTNYDAQERSVAFGNRSLLASPTQVGPPSNIHGVSLDKVWSEEQLRDKSMATIKEFYSARDENEVALCIKDLNTPSFYPSMISIWLADSFERKDKEREVLTNLLINLSKPQDGIISEDQLVKGFESVLAVLEDAVNDAPRAAEFLGHTFASFILQKLVSLSEIGRLIYEGGEEQGRLVEIGLAADVLGSTLDTIKSEKGDSVLNEIRSGSNLRLENFRPAGSKKSLKIDKFM</sequence>
<feature type="region of interest" description="Disordered" evidence="7">
    <location>
        <begin position="660"/>
        <end position="799"/>
    </location>
</feature>
<dbReference type="Gene3D" id="1.25.40.180">
    <property type="match status" value="2"/>
</dbReference>
<feature type="compositionally biased region" description="Basic and acidic residues" evidence="7">
    <location>
        <begin position="838"/>
        <end position="871"/>
    </location>
</feature>
<feature type="compositionally biased region" description="Polar residues" evidence="7">
    <location>
        <begin position="102"/>
        <end position="116"/>
    </location>
</feature>
<evidence type="ECO:0000313" key="10">
    <source>
        <dbReference type="Proteomes" id="UP001632038"/>
    </source>
</evidence>
<dbReference type="SUPFAM" id="SSF48371">
    <property type="entry name" value="ARM repeat"/>
    <property type="match status" value="2"/>
</dbReference>
<feature type="compositionally biased region" description="Basic and acidic residues" evidence="7">
    <location>
        <begin position="166"/>
        <end position="178"/>
    </location>
</feature>
<keyword evidence="3" id="KW-0810">Translation regulation</keyword>